<dbReference type="RefSeq" id="WP_011593095.1">
    <property type="nucleotide sequence ID" value="NC_008262.1"/>
</dbReference>
<name>Q0SQL6_CLOPS</name>
<evidence type="ECO:0000313" key="2">
    <source>
        <dbReference type="EMBL" id="ABG86204.1"/>
    </source>
</evidence>
<proteinExistence type="predicted"/>
<dbReference type="AlphaFoldDB" id="Q0SQL6"/>
<dbReference type="Pfam" id="PF03993">
    <property type="entry name" value="DUF349"/>
    <property type="match status" value="4"/>
</dbReference>
<accession>Q0SQL6</accession>
<protein>
    <submittedName>
        <fullName evidence="2">Conserved domain protein</fullName>
    </submittedName>
</protein>
<evidence type="ECO:0000256" key="1">
    <source>
        <dbReference type="SAM" id="Coils"/>
    </source>
</evidence>
<sequence>MTTNESNYIDENKNPIETEDFAKALAAEEENSCKRKKEVIEKIRSLAKSAQNWKEANKEFNALIEEFNNIYYYDQETENTLKNELREAKNEFYTARKEFFEKANEGFKENAEKKEDVIKRLEALVYTSDIKASDMLAKSLSEEFYAIGFAGKDLNTELYDRFKKARNAAQETRKAAMEGLREEFGNKADRKREIISELKALVNNENWKESTEKFNALCDEFKGIGFSGKEGNEEISLGYKEAKDAFFAKRQEFFDALKAENKVNIEKREALIEELKKLYENDSWKEASAKVK</sequence>
<dbReference type="InterPro" id="IPR007139">
    <property type="entry name" value="DUF349"/>
</dbReference>
<feature type="coiled-coil region" evidence="1">
    <location>
        <begin position="78"/>
        <end position="124"/>
    </location>
</feature>
<keyword evidence="1" id="KW-0175">Coiled coil</keyword>
<organism evidence="2 3">
    <name type="scientific">Clostridium perfringens (strain SM101 / Type A)</name>
    <dbReference type="NCBI Taxonomy" id="289380"/>
    <lineage>
        <taxon>Bacteria</taxon>
        <taxon>Bacillati</taxon>
        <taxon>Bacillota</taxon>
        <taxon>Clostridia</taxon>
        <taxon>Eubacteriales</taxon>
        <taxon>Clostridiaceae</taxon>
        <taxon>Clostridium</taxon>
    </lineage>
</organism>
<evidence type="ECO:0000313" key="3">
    <source>
        <dbReference type="Proteomes" id="UP000001824"/>
    </source>
</evidence>
<dbReference type="Proteomes" id="UP000001824">
    <property type="component" value="Chromosome"/>
</dbReference>
<gene>
    <name evidence="2" type="ordered locus">CPR_2325</name>
</gene>
<dbReference type="EMBL" id="CP000312">
    <property type="protein sequence ID" value="ABG86204.1"/>
    <property type="molecule type" value="Genomic_DNA"/>
</dbReference>
<dbReference type="KEGG" id="cpr:CPR_2325"/>
<reference evidence="2 3" key="1">
    <citation type="journal article" date="2006" name="Genome Res.">
        <title>Skewed genomic variability in strains of the toxigenic bacterial pathogen, Clostridium perfringens.</title>
        <authorList>
            <person name="Myers G.S."/>
            <person name="Rasko D.A."/>
            <person name="Cheung J.K."/>
            <person name="Ravel J."/>
            <person name="Seshadri R."/>
            <person name="Deboy R.T."/>
            <person name="Ren Q."/>
            <person name="Varga J."/>
            <person name="Awad M.M."/>
            <person name="Brinkac L.M."/>
            <person name="Daugherty S.C."/>
            <person name="Haft D.H."/>
            <person name="Dodson R.J."/>
            <person name="Madupu R."/>
            <person name="Nelson W.C."/>
            <person name="Rosovitz M.J."/>
            <person name="Sullivan S.A."/>
            <person name="Khouri H."/>
            <person name="Dimitrov G.I."/>
            <person name="Watkins K.L."/>
            <person name="Mulligan S."/>
            <person name="Benton J."/>
            <person name="Radune D."/>
            <person name="Fisher D.J."/>
            <person name="Atkins H.S."/>
            <person name="Hiscox T."/>
            <person name="Jost B.H."/>
            <person name="Billington S.J."/>
            <person name="Songer J.G."/>
            <person name="McClane B.A."/>
            <person name="Titball R.W."/>
            <person name="Rood J.I."/>
            <person name="Melville S.B."/>
            <person name="Paulsen I.T."/>
        </authorList>
    </citation>
    <scope>NUCLEOTIDE SEQUENCE [LARGE SCALE GENOMIC DNA]</scope>
    <source>
        <strain evidence="3">SM101 / Type A</strain>
    </source>
</reference>
<dbReference type="BioCyc" id="CPER289380:GI76-2339-MONOMER"/>